<dbReference type="Gene3D" id="3.60.21.10">
    <property type="match status" value="1"/>
</dbReference>
<organism evidence="1 2">
    <name type="scientific">Ilex paraguariensis</name>
    <name type="common">yerba mate</name>
    <dbReference type="NCBI Taxonomy" id="185542"/>
    <lineage>
        <taxon>Eukaryota</taxon>
        <taxon>Viridiplantae</taxon>
        <taxon>Streptophyta</taxon>
        <taxon>Embryophyta</taxon>
        <taxon>Tracheophyta</taxon>
        <taxon>Spermatophyta</taxon>
        <taxon>Magnoliopsida</taxon>
        <taxon>eudicotyledons</taxon>
        <taxon>Gunneridae</taxon>
        <taxon>Pentapetalae</taxon>
        <taxon>asterids</taxon>
        <taxon>campanulids</taxon>
        <taxon>Aquifoliales</taxon>
        <taxon>Aquifoliaceae</taxon>
        <taxon>Ilex</taxon>
    </lineage>
</organism>
<protein>
    <submittedName>
        <fullName evidence="1">Uncharacterized protein</fullName>
    </submittedName>
</protein>
<reference evidence="1 2" key="1">
    <citation type="submission" date="2024-02" db="EMBL/GenBank/DDBJ databases">
        <authorList>
            <person name="Vignale AGUSTIN F."/>
            <person name="Sosa J E."/>
            <person name="Modenutti C."/>
        </authorList>
    </citation>
    <scope>NUCLEOTIDE SEQUENCE [LARGE SCALE GENOMIC DNA]</scope>
</reference>
<name>A0ABC8UYL2_9AQUA</name>
<comment type="caution">
    <text evidence="1">The sequence shown here is derived from an EMBL/GenBank/DDBJ whole genome shotgun (WGS) entry which is preliminary data.</text>
</comment>
<evidence type="ECO:0000313" key="1">
    <source>
        <dbReference type="EMBL" id="CAK9186119.1"/>
    </source>
</evidence>
<gene>
    <name evidence="1" type="ORF">ILEXP_LOCUS56596</name>
</gene>
<accession>A0ABC8UYL2</accession>
<dbReference type="Proteomes" id="UP001642360">
    <property type="component" value="Unassembled WGS sequence"/>
</dbReference>
<dbReference type="InterPro" id="IPR029052">
    <property type="entry name" value="Metallo-depent_PP-like"/>
</dbReference>
<dbReference type="EMBL" id="CAUOFW020009501">
    <property type="protein sequence ID" value="CAK9186119.1"/>
    <property type="molecule type" value="Genomic_DNA"/>
</dbReference>
<keyword evidence="2" id="KW-1185">Reference proteome</keyword>
<dbReference type="AlphaFoldDB" id="A0ABC8UYL2"/>
<proteinExistence type="predicted"/>
<sequence>MMLVLAMGALHMRHRADDLTPKFKSMLVYSKVQHIICTSNLYIKITIFLPSESFTPYKKLYVCIFLSAYFLLCLKP</sequence>
<evidence type="ECO:0000313" key="2">
    <source>
        <dbReference type="Proteomes" id="UP001642360"/>
    </source>
</evidence>